<dbReference type="SUPFAM" id="SSF141986">
    <property type="entry name" value="LD-carboxypeptidase A C-terminal domain-like"/>
    <property type="match status" value="1"/>
</dbReference>
<dbReference type="PIRSF" id="PIRSF028757">
    <property type="entry name" value="LD-carboxypeptidase"/>
    <property type="match status" value="1"/>
</dbReference>
<evidence type="ECO:0000256" key="3">
    <source>
        <dbReference type="ARBA" id="ARBA00022670"/>
    </source>
</evidence>
<dbReference type="InterPro" id="IPR003507">
    <property type="entry name" value="S66_fam"/>
</dbReference>
<dbReference type="InterPro" id="IPR040449">
    <property type="entry name" value="Peptidase_S66_N"/>
</dbReference>
<dbReference type="EC" id="3.4.17.13" evidence="9"/>
<keyword evidence="3" id="KW-0645">Protease</keyword>
<dbReference type="OrthoDB" id="9807329at2"/>
<evidence type="ECO:0000256" key="1">
    <source>
        <dbReference type="ARBA" id="ARBA00010233"/>
    </source>
</evidence>
<dbReference type="Proteomes" id="UP000014216">
    <property type="component" value="Unassembled WGS sequence"/>
</dbReference>
<dbReference type="Gene3D" id="3.40.50.10740">
    <property type="entry name" value="Class I glutamine amidotransferase-like"/>
    <property type="match status" value="1"/>
</dbReference>
<protein>
    <submittedName>
        <fullName evidence="9">Muramoyltetrapeptide carboxypeptidase LdcA</fullName>
        <ecNumber evidence="9">3.4.17.13</ecNumber>
    </submittedName>
</protein>
<dbReference type="PANTHER" id="PTHR30237:SF2">
    <property type="entry name" value="MUREIN TETRAPEPTIDE CARBOXYPEPTIDASE"/>
    <property type="match status" value="1"/>
</dbReference>
<evidence type="ECO:0000313" key="10">
    <source>
        <dbReference type="Proteomes" id="UP000014216"/>
    </source>
</evidence>
<gene>
    <name evidence="9" type="primary">ldcA</name>
    <name evidence="9" type="ORF">Dpo_2c04650</name>
</gene>
<dbReference type="InterPro" id="IPR027461">
    <property type="entry name" value="Carboxypeptidase_A_C_sf"/>
</dbReference>
<keyword evidence="2 9" id="KW-0121">Carboxypeptidase</keyword>
<feature type="domain" description="LD-carboxypeptidase N-terminal" evidence="7">
    <location>
        <begin position="15"/>
        <end position="131"/>
    </location>
</feature>
<comment type="similarity">
    <text evidence="1">Belongs to the peptidase S66 family.</text>
</comment>
<dbReference type="Gene3D" id="3.50.30.60">
    <property type="entry name" value="LD-carboxypeptidase A C-terminal domain-like"/>
    <property type="match status" value="1"/>
</dbReference>
<evidence type="ECO:0000259" key="7">
    <source>
        <dbReference type="Pfam" id="PF02016"/>
    </source>
</evidence>
<dbReference type="InterPro" id="IPR040921">
    <property type="entry name" value="Peptidase_S66C"/>
</dbReference>
<feature type="active site" description="Charge relay system" evidence="6">
    <location>
        <position position="269"/>
    </location>
</feature>
<feature type="active site" description="Nucleophile" evidence="6">
    <location>
        <position position="111"/>
    </location>
</feature>
<dbReference type="GO" id="GO:0008236">
    <property type="term" value="F:serine-type peptidase activity"/>
    <property type="evidence" value="ECO:0007669"/>
    <property type="project" value="UniProtKB-KW"/>
</dbReference>
<dbReference type="Pfam" id="PF02016">
    <property type="entry name" value="Peptidase_S66"/>
    <property type="match status" value="1"/>
</dbReference>
<dbReference type="PATRIC" id="fig|1286635.3.peg.1446"/>
<accession>S0G4Y0</accession>
<dbReference type="PANTHER" id="PTHR30237">
    <property type="entry name" value="MURAMOYLTETRAPEPTIDE CARBOXYPEPTIDASE"/>
    <property type="match status" value="1"/>
</dbReference>
<dbReference type="InterPro" id="IPR027478">
    <property type="entry name" value="LdcA_N"/>
</dbReference>
<keyword evidence="4 9" id="KW-0378">Hydrolase</keyword>
<organism evidence="9 10">
    <name type="scientific">Desulfotignum phosphitoxidans DSM 13687</name>
    <dbReference type="NCBI Taxonomy" id="1286635"/>
    <lineage>
        <taxon>Bacteria</taxon>
        <taxon>Pseudomonadati</taxon>
        <taxon>Thermodesulfobacteriota</taxon>
        <taxon>Desulfobacteria</taxon>
        <taxon>Desulfobacterales</taxon>
        <taxon>Desulfobacteraceae</taxon>
        <taxon>Desulfotignum</taxon>
    </lineage>
</organism>
<evidence type="ECO:0000313" key="9">
    <source>
        <dbReference type="EMBL" id="EMS80769.1"/>
    </source>
</evidence>
<evidence type="ECO:0000256" key="6">
    <source>
        <dbReference type="PIRSR" id="PIRSR028757-1"/>
    </source>
</evidence>
<dbReference type="GO" id="GO:0006508">
    <property type="term" value="P:proteolysis"/>
    <property type="evidence" value="ECO:0007669"/>
    <property type="project" value="UniProtKB-KW"/>
</dbReference>
<feature type="active site" description="Charge relay system" evidence="6">
    <location>
        <position position="204"/>
    </location>
</feature>
<sequence length="300" mass="32453">MKINCFPCLEKGDLVGLAAPSARFDEIRLQQGIICLEKFGFQVQVPDQIFGQKRYLAGDDLCRATVINALAADPDIKGIICARGGFGAMRMLSYVDWPLIQAQPKLFIGFSDATALLTAVMQRANIGVVHGPNLVSLADADFQTRTSFLDTVTGQGTALKIPQGLCVASGRATGILMGGNLATLTHLVGTKFAPDFSRAVLFLEDVGEPAYKIDRMLTQMKMAGLFSCVWAVVTGTFERCDHPEYLPEIFSDIFGEYQVPVLMGLAAGHGRVNLSLPMGCRVDLDADAKTLTWPAKKWGS</sequence>
<evidence type="ECO:0000259" key="8">
    <source>
        <dbReference type="Pfam" id="PF17676"/>
    </source>
</evidence>
<feature type="domain" description="LD-carboxypeptidase C-terminal" evidence="8">
    <location>
        <begin position="173"/>
        <end position="284"/>
    </location>
</feature>
<name>S0G4Y0_9BACT</name>
<dbReference type="CDD" id="cd07025">
    <property type="entry name" value="Peptidase_S66"/>
    <property type="match status" value="1"/>
</dbReference>
<evidence type="ECO:0000256" key="5">
    <source>
        <dbReference type="ARBA" id="ARBA00022825"/>
    </source>
</evidence>
<dbReference type="GO" id="GO:0106415">
    <property type="term" value="F:muramoyltetrapeptide carboxypeptidase activity"/>
    <property type="evidence" value="ECO:0007669"/>
    <property type="project" value="UniProtKB-EC"/>
</dbReference>
<dbReference type="EMBL" id="APJX01000002">
    <property type="protein sequence ID" value="EMS80769.1"/>
    <property type="molecule type" value="Genomic_DNA"/>
</dbReference>
<reference evidence="9 10" key="1">
    <citation type="journal article" date="2013" name="Genome Announc.">
        <title>Draft Genome Sequence of Desulfotignum phosphitoxidans DSM 13687 Strain FiPS-3.</title>
        <authorList>
            <person name="Poehlein A."/>
            <person name="Daniel R."/>
            <person name="Simeonova D.D."/>
        </authorList>
    </citation>
    <scope>NUCLEOTIDE SEQUENCE [LARGE SCALE GENOMIC DNA]</scope>
    <source>
        <strain evidence="9 10">DSM 13687</strain>
    </source>
</reference>
<keyword evidence="10" id="KW-1185">Reference proteome</keyword>
<dbReference type="InterPro" id="IPR029062">
    <property type="entry name" value="Class_I_gatase-like"/>
</dbReference>
<dbReference type="SUPFAM" id="SSF52317">
    <property type="entry name" value="Class I glutamine amidotransferase-like"/>
    <property type="match status" value="1"/>
</dbReference>
<evidence type="ECO:0000256" key="2">
    <source>
        <dbReference type="ARBA" id="ARBA00022645"/>
    </source>
</evidence>
<keyword evidence="5" id="KW-0720">Serine protease</keyword>
<comment type="caution">
    <text evidence="9">The sequence shown here is derived from an EMBL/GenBank/DDBJ whole genome shotgun (WGS) entry which is preliminary data.</text>
</comment>
<proteinExistence type="inferred from homology"/>
<dbReference type="Pfam" id="PF17676">
    <property type="entry name" value="Peptidase_S66C"/>
    <property type="match status" value="1"/>
</dbReference>
<evidence type="ECO:0000256" key="4">
    <source>
        <dbReference type="ARBA" id="ARBA00022801"/>
    </source>
</evidence>
<dbReference type="AlphaFoldDB" id="S0G4Y0"/>